<evidence type="ECO:0000256" key="1">
    <source>
        <dbReference type="ARBA" id="ARBA00004871"/>
    </source>
</evidence>
<keyword evidence="3" id="KW-0560">Oxidoreductase</keyword>
<comment type="pathway">
    <text evidence="1">Metabolic intermediate biosynthesis; chorismate biosynthesis; chorismate from D-erythrose 4-phosphate and phosphoenolpyruvate: step 4/7.</text>
</comment>
<sequence>MIINGQTEFLTLMGDPIRSVKSPMIYNPHLRKQNINTVLIPVEVSTENFANVFKAMIQIHNFKGSLVTMPHKVAAVTLADELSVTAQVAGSCNALKLSSDGKVVGDMFDGEGFVRGIKRKGFDPKDKKAIVIGSGGVGRAIAASLAGAGISTLCLSDLNIDSCKSLAQRLKTHYPTLEVVFGLENVGTYDLVVNATPLGMKENDPLPMDISQLQSHHFVGEVVMKSDITPFLQAAKAKGCQIQVGTDMLFEQIPAYLEFFDLPTITVEEARTLAEIQYL</sequence>
<protein>
    <submittedName>
        <fullName evidence="6">Shikimate dehydrogenase</fullName>
    </submittedName>
</protein>
<evidence type="ECO:0000256" key="3">
    <source>
        <dbReference type="ARBA" id="ARBA00023002"/>
    </source>
</evidence>
<dbReference type="SUPFAM" id="SSF53223">
    <property type="entry name" value="Aminoacid dehydrogenase-like, N-terminal domain"/>
    <property type="match status" value="1"/>
</dbReference>
<dbReference type="EMBL" id="CP029822">
    <property type="protein sequence ID" value="AZS50127.1"/>
    <property type="molecule type" value="Genomic_DNA"/>
</dbReference>
<dbReference type="KEGG" id="emo:DM558_04760"/>
<evidence type="ECO:0000313" key="7">
    <source>
        <dbReference type="Proteomes" id="UP000273143"/>
    </source>
</evidence>
<name>A0A3Q9JK78_9GAMM</name>
<organism evidence="6 7">
    <name type="scientific">Entomomonas moraniae</name>
    <dbReference type="NCBI Taxonomy" id="2213226"/>
    <lineage>
        <taxon>Bacteria</taxon>
        <taxon>Pseudomonadati</taxon>
        <taxon>Pseudomonadota</taxon>
        <taxon>Gammaproteobacteria</taxon>
        <taxon>Pseudomonadales</taxon>
        <taxon>Pseudomonadaceae</taxon>
        <taxon>Entomomonas</taxon>
    </lineage>
</organism>
<dbReference type="PANTHER" id="PTHR21089">
    <property type="entry name" value="SHIKIMATE DEHYDROGENASE"/>
    <property type="match status" value="1"/>
</dbReference>
<dbReference type="GO" id="GO:0009423">
    <property type="term" value="P:chorismate biosynthetic process"/>
    <property type="evidence" value="ECO:0007669"/>
    <property type="project" value="TreeGrafter"/>
</dbReference>
<keyword evidence="2" id="KW-0521">NADP</keyword>
<dbReference type="InterPro" id="IPR022893">
    <property type="entry name" value="Shikimate_DH_fam"/>
</dbReference>
<dbReference type="AlphaFoldDB" id="A0A3Q9JK78"/>
<reference evidence="7" key="1">
    <citation type="submission" date="2018-06" db="EMBL/GenBank/DDBJ databases">
        <title>Complete genome of Pseudomonas insecticola strain QZS01.</title>
        <authorList>
            <person name="Wang J."/>
            <person name="Su Q."/>
        </authorList>
    </citation>
    <scope>NUCLEOTIDE SEQUENCE [LARGE SCALE GENOMIC DNA]</scope>
    <source>
        <strain evidence="7">QZS01</strain>
    </source>
</reference>
<dbReference type="InterPro" id="IPR036291">
    <property type="entry name" value="NAD(P)-bd_dom_sf"/>
</dbReference>
<gene>
    <name evidence="6" type="ORF">DM558_04760</name>
</gene>
<dbReference type="InterPro" id="IPR046346">
    <property type="entry name" value="Aminoacid_DH-like_N_sf"/>
</dbReference>
<dbReference type="Gene3D" id="3.40.50.10860">
    <property type="entry name" value="Leucine Dehydrogenase, chain A, domain 1"/>
    <property type="match status" value="1"/>
</dbReference>
<keyword evidence="4" id="KW-0057">Aromatic amino acid biosynthesis</keyword>
<accession>A0A3Q9JK78</accession>
<evidence type="ECO:0000313" key="6">
    <source>
        <dbReference type="EMBL" id="AZS50127.1"/>
    </source>
</evidence>
<evidence type="ECO:0000256" key="4">
    <source>
        <dbReference type="ARBA" id="ARBA00023141"/>
    </source>
</evidence>
<keyword evidence="4" id="KW-0028">Amino-acid biosynthesis</keyword>
<dbReference type="GO" id="GO:0005829">
    <property type="term" value="C:cytosol"/>
    <property type="evidence" value="ECO:0007669"/>
    <property type="project" value="TreeGrafter"/>
</dbReference>
<dbReference type="CDD" id="cd01065">
    <property type="entry name" value="NAD_bind_Shikimate_DH"/>
    <property type="match status" value="1"/>
</dbReference>
<dbReference type="PANTHER" id="PTHR21089:SF1">
    <property type="entry name" value="BIFUNCTIONAL 3-DEHYDROQUINATE DEHYDRATASE_SHIKIMATE DEHYDROGENASE, CHLOROPLASTIC"/>
    <property type="match status" value="1"/>
</dbReference>
<proteinExistence type="predicted"/>
<feature type="domain" description="Shikimate dehydrogenase substrate binding N-terminal" evidence="5">
    <location>
        <begin position="12"/>
        <end position="94"/>
    </location>
</feature>
<keyword evidence="7" id="KW-1185">Reference proteome</keyword>
<evidence type="ECO:0000256" key="2">
    <source>
        <dbReference type="ARBA" id="ARBA00022857"/>
    </source>
</evidence>
<dbReference type="GO" id="GO:0050661">
    <property type="term" value="F:NADP binding"/>
    <property type="evidence" value="ECO:0007669"/>
    <property type="project" value="TreeGrafter"/>
</dbReference>
<dbReference type="GO" id="GO:0009073">
    <property type="term" value="P:aromatic amino acid family biosynthetic process"/>
    <property type="evidence" value="ECO:0007669"/>
    <property type="project" value="UniProtKB-KW"/>
</dbReference>
<dbReference type="GO" id="GO:0004764">
    <property type="term" value="F:shikimate 3-dehydrogenase (NADP+) activity"/>
    <property type="evidence" value="ECO:0007669"/>
    <property type="project" value="InterPro"/>
</dbReference>
<dbReference type="Pfam" id="PF08501">
    <property type="entry name" value="Shikimate_dh_N"/>
    <property type="match status" value="1"/>
</dbReference>
<dbReference type="GO" id="GO:0019632">
    <property type="term" value="P:shikimate metabolic process"/>
    <property type="evidence" value="ECO:0007669"/>
    <property type="project" value="TreeGrafter"/>
</dbReference>
<dbReference type="Gene3D" id="3.40.50.720">
    <property type="entry name" value="NAD(P)-binding Rossmann-like Domain"/>
    <property type="match status" value="1"/>
</dbReference>
<evidence type="ECO:0000259" key="5">
    <source>
        <dbReference type="Pfam" id="PF08501"/>
    </source>
</evidence>
<dbReference type="RefSeq" id="WP_127162269.1">
    <property type="nucleotide sequence ID" value="NZ_CP029822.1"/>
</dbReference>
<dbReference type="Proteomes" id="UP000273143">
    <property type="component" value="Chromosome"/>
</dbReference>
<dbReference type="SUPFAM" id="SSF51735">
    <property type="entry name" value="NAD(P)-binding Rossmann-fold domains"/>
    <property type="match status" value="1"/>
</dbReference>
<dbReference type="InterPro" id="IPR013708">
    <property type="entry name" value="Shikimate_DH-bd_N"/>
</dbReference>